<organism evidence="1">
    <name type="scientific">viral metagenome</name>
    <dbReference type="NCBI Taxonomy" id="1070528"/>
    <lineage>
        <taxon>unclassified sequences</taxon>
        <taxon>metagenomes</taxon>
        <taxon>organismal metagenomes</taxon>
    </lineage>
</organism>
<evidence type="ECO:0000313" key="1">
    <source>
        <dbReference type="EMBL" id="QJA72737.1"/>
    </source>
</evidence>
<gene>
    <name evidence="1" type="ORF">MM415A02626_0010</name>
</gene>
<name>A0A6M3JVU4_9ZZZZ</name>
<sequence length="68" mass="8132">MCNHCFVFPEDKPENYHDGKKLTGKCKCGVTQKAYGLRWAIQRHDHFLEQVPYGKSRFDFLDKKIEIW</sequence>
<dbReference type="AlphaFoldDB" id="A0A6M3JVU4"/>
<accession>A0A6M3JVU4</accession>
<proteinExistence type="predicted"/>
<reference evidence="1" key="1">
    <citation type="submission" date="2020-03" db="EMBL/GenBank/DDBJ databases">
        <title>The deep terrestrial virosphere.</title>
        <authorList>
            <person name="Holmfeldt K."/>
            <person name="Nilsson E."/>
            <person name="Simone D."/>
            <person name="Lopez-Fernandez M."/>
            <person name="Wu X."/>
            <person name="de Brujin I."/>
            <person name="Lundin D."/>
            <person name="Andersson A."/>
            <person name="Bertilsson S."/>
            <person name="Dopson M."/>
        </authorList>
    </citation>
    <scope>NUCLEOTIDE SEQUENCE</scope>
    <source>
        <strain evidence="1">MM415A02626</strain>
    </source>
</reference>
<dbReference type="EMBL" id="MT141974">
    <property type="protein sequence ID" value="QJA72737.1"/>
    <property type="molecule type" value="Genomic_DNA"/>
</dbReference>
<protein>
    <submittedName>
        <fullName evidence="1">Uncharacterized protein</fullName>
    </submittedName>
</protein>